<dbReference type="Gene3D" id="3.20.20.140">
    <property type="entry name" value="Metal-dependent hydrolases"/>
    <property type="match status" value="1"/>
</dbReference>
<protein>
    <recommendedName>
        <fullName evidence="3">Glucuronate isomerase</fullName>
    </recommendedName>
</protein>
<keyword evidence="2" id="KW-1185">Reference proteome</keyword>
<evidence type="ECO:0008006" key="3">
    <source>
        <dbReference type="Google" id="ProtNLM"/>
    </source>
</evidence>
<dbReference type="STRING" id="697281.Mahau_0740"/>
<dbReference type="eggNOG" id="COG1904">
    <property type="taxonomic scope" value="Bacteria"/>
</dbReference>
<dbReference type="Proteomes" id="UP000008457">
    <property type="component" value="Chromosome"/>
</dbReference>
<sequence length="416" mass="48704">MSLHSREDIRKAVYKAVEDVAITDVHTHLYPPSFGDMLLWGVDELLNYHYLIAETMRWTSMPYEEFWSMTKKEQADMIWNTLFVEHSPYSEACRGVLTALNKLGLDTASRDLTSYRGFFAGMTVEQYTDKVFDTANIKAVVMTNDPFNPVEREKWLSDLQDDERFKAALRLDVLLNSWPQACLQLQQWGYEVKEDLSDMSVDEIKRFLSEWMDRMNAVYMAASLPYDFIMPEDSDRARIIEDCVLPVAREKNKPFAMMIGVNRQVNPELKDAGDAVYKADINTVIYLCSKYPHNKFMVTMLSRENQHELAVAARKFRNLMPFGCWWFLNNPSLVDEITRMRAELLGVSFIPQHSDARVLDQLIYKWTHSRRIIADVLVDKYNDLRKTGWKVKEAEIKRDVESLFNSNFWEFIDRVL</sequence>
<dbReference type="SUPFAM" id="SSF51556">
    <property type="entry name" value="Metallo-dependent hydrolases"/>
    <property type="match status" value="1"/>
</dbReference>
<reference evidence="2" key="1">
    <citation type="submission" date="2010-11" db="EMBL/GenBank/DDBJ databases">
        <title>The complete genome of Mahella australiensis DSM 15567.</title>
        <authorList>
            <consortium name="US DOE Joint Genome Institute (JGI-PGF)"/>
            <person name="Lucas S."/>
            <person name="Copeland A."/>
            <person name="Lapidus A."/>
            <person name="Bruce D."/>
            <person name="Goodwin L."/>
            <person name="Pitluck S."/>
            <person name="Kyrpides N."/>
            <person name="Mavromatis K."/>
            <person name="Pagani I."/>
            <person name="Ivanova N."/>
            <person name="Teshima H."/>
            <person name="Brettin T."/>
            <person name="Detter J.C."/>
            <person name="Han C."/>
            <person name="Tapia R."/>
            <person name="Land M."/>
            <person name="Hauser L."/>
            <person name="Markowitz V."/>
            <person name="Cheng J.-F."/>
            <person name="Hugenholtz P."/>
            <person name="Woyke T."/>
            <person name="Wu D."/>
            <person name="Spring S."/>
            <person name="Pukall R."/>
            <person name="Steenblock K."/>
            <person name="Schneider S."/>
            <person name="Klenk H.-P."/>
            <person name="Eisen J.A."/>
        </authorList>
    </citation>
    <scope>NUCLEOTIDE SEQUENCE [LARGE SCALE GENOMIC DNA]</scope>
    <source>
        <strain evidence="2">DSM 15567 / CIP 107919 / 50-1 BON</strain>
    </source>
</reference>
<gene>
    <name evidence="1" type="ordered locus">Mahau_0740</name>
</gene>
<evidence type="ECO:0000313" key="2">
    <source>
        <dbReference type="Proteomes" id="UP000008457"/>
    </source>
</evidence>
<dbReference type="EMBL" id="CP002360">
    <property type="protein sequence ID" value="AEE95940.1"/>
    <property type="molecule type" value="Genomic_DNA"/>
</dbReference>
<proteinExistence type="predicted"/>
<evidence type="ECO:0000313" key="1">
    <source>
        <dbReference type="EMBL" id="AEE95940.1"/>
    </source>
</evidence>
<reference evidence="1 2" key="2">
    <citation type="journal article" date="2011" name="Stand. Genomic Sci.">
        <title>Complete genome sequence of Mahella australiensis type strain (50-1 BON).</title>
        <authorList>
            <person name="Sikorski J."/>
            <person name="Teshima H."/>
            <person name="Nolan M."/>
            <person name="Lucas S."/>
            <person name="Hammon N."/>
            <person name="Deshpande S."/>
            <person name="Cheng J.F."/>
            <person name="Pitluck S."/>
            <person name="Liolios K."/>
            <person name="Pagani I."/>
            <person name="Ivanova N."/>
            <person name="Huntemann M."/>
            <person name="Mavromatis K."/>
            <person name="Ovchinikova G."/>
            <person name="Pati A."/>
            <person name="Tapia R."/>
            <person name="Han C."/>
            <person name="Goodwin L."/>
            <person name="Chen A."/>
            <person name="Palaniappan K."/>
            <person name="Land M."/>
            <person name="Hauser L."/>
            <person name="Ngatchou-Djao O.D."/>
            <person name="Rohde M."/>
            <person name="Pukall R."/>
            <person name="Spring S."/>
            <person name="Abt B."/>
            <person name="Goker M."/>
            <person name="Detter J.C."/>
            <person name="Woyke T."/>
            <person name="Bristow J."/>
            <person name="Markowitz V."/>
            <person name="Hugenholtz P."/>
            <person name="Eisen J.A."/>
            <person name="Kyrpides N.C."/>
            <person name="Klenk H.P."/>
            <person name="Lapidus A."/>
        </authorList>
    </citation>
    <scope>NUCLEOTIDE SEQUENCE [LARGE SCALE GENOMIC DNA]</scope>
    <source>
        <strain evidence="2">DSM 15567 / CIP 107919 / 50-1 BON</strain>
    </source>
</reference>
<dbReference type="OrthoDB" id="2370360at2"/>
<dbReference type="RefSeq" id="WP_013780370.1">
    <property type="nucleotide sequence ID" value="NC_015520.1"/>
</dbReference>
<dbReference type="AlphaFoldDB" id="F4A137"/>
<dbReference type="Gene3D" id="1.10.2020.10">
    <property type="entry name" value="uronate isomerase, domain 2, chain A"/>
    <property type="match status" value="1"/>
</dbReference>
<organism evidence="1 2">
    <name type="scientific">Mahella australiensis (strain DSM 15567 / CIP 107919 / 50-1 BON)</name>
    <dbReference type="NCBI Taxonomy" id="697281"/>
    <lineage>
        <taxon>Bacteria</taxon>
        <taxon>Bacillati</taxon>
        <taxon>Bacillota</taxon>
        <taxon>Clostridia</taxon>
        <taxon>Thermoanaerobacterales</taxon>
        <taxon>Thermoanaerobacterales Family IV. Incertae Sedis</taxon>
        <taxon>Mahella</taxon>
    </lineage>
</organism>
<name>F4A137_MAHA5</name>
<dbReference type="HOGENOM" id="CLU_029823_0_0_9"/>
<accession>F4A137</accession>
<dbReference type="InterPro" id="IPR032466">
    <property type="entry name" value="Metal_Hydrolase"/>
</dbReference>
<dbReference type="KEGG" id="mas:Mahau_0740"/>